<dbReference type="InterPro" id="IPR046148">
    <property type="entry name" value="Septknot"/>
</dbReference>
<proteinExistence type="predicted"/>
<dbReference type="Proteomes" id="UP000663440">
    <property type="component" value="Chromosome"/>
</dbReference>
<evidence type="ECO:0000313" key="2">
    <source>
        <dbReference type="EMBL" id="QSW90717.1"/>
    </source>
</evidence>
<feature type="domain" description="7(1) septoil knot" evidence="1">
    <location>
        <begin position="26"/>
        <end position="89"/>
    </location>
</feature>
<name>A0ABX7QI67_9FLAO</name>
<protein>
    <recommendedName>
        <fullName evidence="1">7(1) septoil knot domain-containing protein</fullName>
    </recommendedName>
</protein>
<evidence type="ECO:0000313" key="3">
    <source>
        <dbReference type="Proteomes" id="UP000663440"/>
    </source>
</evidence>
<accession>A0ABX7QI67</accession>
<dbReference type="RefSeq" id="WP_207297866.1">
    <property type="nucleotide sequence ID" value="NZ_CP071448.1"/>
</dbReference>
<organism evidence="2 3">
    <name type="scientific">Flavobacterium endoglycinae</name>
    <dbReference type="NCBI Taxonomy" id="2816357"/>
    <lineage>
        <taxon>Bacteria</taxon>
        <taxon>Pseudomonadati</taxon>
        <taxon>Bacteroidota</taxon>
        <taxon>Flavobacteriia</taxon>
        <taxon>Flavobacteriales</taxon>
        <taxon>Flavobacteriaceae</taxon>
        <taxon>Flavobacterium</taxon>
    </lineage>
</organism>
<dbReference type="EMBL" id="CP071448">
    <property type="protein sequence ID" value="QSW90717.1"/>
    <property type="molecule type" value="Genomic_DNA"/>
</dbReference>
<reference evidence="2 3" key="1">
    <citation type="submission" date="2021-03" db="EMBL/GenBank/DDBJ databases">
        <title>Flavobacterium kribbensis sp. nov, an endophytic bacteria, isolated from soybean.</title>
        <authorList>
            <person name="Lee J."/>
            <person name="Seo J."/>
        </authorList>
    </citation>
    <scope>NUCLEOTIDE SEQUENCE [LARGE SCALE GENOMIC DNA]</scope>
    <source>
        <strain evidence="2 3">BB8</strain>
    </source>
</reference>
<evidence type="ECO:0000259" key="1">
    <source>
        <dbReference type="Pfam" id="PF19647"/>
    </source>
</evidence>
<dbReference type="Pfam" id="PF19647">
    <property type="entry name" value="Septknot"/>
    <property type="match status" value="1"/>
</dbReference>
<keyword evidence="3" id="KW-1185">Reference proteome</keyword>
<sequence length="93" mass="11162">MKYIFLLFSMVCFSQEYHIDNSDIKALKVYEVSAREQADILVYFVNNKNQITKKGCWYIDRKTPTSKPIRYVNFPQQADVKIYRVRTKEQLEN</sequence>
<gene>
    <name evidence="2" type="ORF">J0383_07875</name>
</gene>